<evidence type="ECO:0000256" key="1">
    <source>
        <dbReference type="ARBA" id="ARBA00001974"/>
    </source>
</evidence>
<keyword evidence="4" id="KW-0274">FAD</keyword>
<evidence type="ECO:0000259" key="7">
    <source>
        <dbReference type="Pfam" id="PF02771"/>
    </source>
</evidence>
<comment type="cofactor">
    <cofactor evidence="1">
        <name>FAD</name>
        <dbReference type="ChEBI" id="CHEBI:57692"/>
    </cofactor>
</comment>
<dbReference type="SUPFAM" id="SSF47203">
    <property type="entry name" value="Acyl-CoA dehydrogenase C-terminal domain-like"/>
    <property type="match status" value="1"/>
</dbReference>
<dbReference type="InterPro" id="IPR009100">
    <property type="entry name" value="AcylCoA_DH/oxidase_NM_dom_sf"/>
</dbReference>
<feature type="domain" description="Acyl-CoA dehydrogenase/oxidase C-terminal" evidence="6">
    <location>
        <begin position="227"/>
        <end position="373"/>
    </location>
</feature>
<dbReference type="Pfam" id="PF00441">
    <property type="entry name" value="Acyl-CoA_dh_1"/>
    <property type="match status" value="1"/>
</dbReference>
<sequence length="375" mass="39976">MSSNATGLAFTEEQDELRRTVRSFLESKAGEDAVRRQLDSESGYDPAVWRQLTGQLGLAALAIPEDYGGQGYSFVELGIVVEEMGRTLCPAPFFASAVLAANLVLHSGDEVAREKYLPGIVSGGSIATVAITEESGRWSDDAIHATAREVGGGWVLDGVKTYVLDGCAADVVFVAARTGAGLSLFAVDQLEGIFRRNLSSLDPTRKSARVAFEGTPATLIGEEARAWPVLTRVLALGCAALAVEQVGGAQRCLELAVDYAKVRRQFGRPIGSFQAIRHKCADVMLDVECARGASYYAIRAAAELSDELPAIASLAKACSSDAYARAAAANIQIHGGIGFTWEHPAHLYYKRAKSSGHLLGDAAFHRSRLADWIGI</sequence>
<dbReference type="Proteomes" id="UP000051677">
    <property type="component" value="Unassembled WGS sequence"/>
</dbReference>
<evidence type="ECO:0000259" key="6">
    <source>
        <dbReference type="Pfam" id="PF00441"/>
    </source>
</evidence>
<protein>
    <submittedName>
        <fullName evidence="8">Acyl-CoA dehydrogenase</fullName>
    </submittedName>
</protein>
<reference evidence="8 9" key="1">
    <citation type="submission" date="2015-10" db="EMBL/GenBank/DDBJ databases">
        <title>Mycobacterium gordonae draft genome assembly.</title>
        <authorList>
            <person name="Ustinova V."/>
            <person name="Smirnova T."/>
            <person name="Blagodatskikh K."/>
            <person name="Varlamov D."/>
            <person name="Larionova E."/>
            <person name="Chernousova L."/>
        </authorList>
    </citation>
    <scope>NUCLEOTIDE SEQUENCE [LARGE SCALE GENOMIC DNA]</scope>
    <source>
        <strain evidence="8 9">CTRI 14-8773</strain>
    </source>
</reference>
<dbReference type="OrthoDB" id="8677713at2"/>
<dbReference type="Gene3D" id="1.10.540.10">
    <property type="entry name" value="Acyl-CoA dehydrogenase/oxidase, N-terminal domain"/>
    <property type="match status" value="1"/>
</dbReference>
<evidence type="ECO:0000256" key="3">
    <source>
        <dbReference type="ARBA" id="ARBA00022630"/>
    </source>
</evidence>
<feature type="domain" description="Acyl-CoA dehydrogenase/oxidase N-terminal" evidence="7">
    <location>
        <begin position="11"/>
        <end position="123"/>
    </location>
</feature>
<proteinExistence type="inferred from homology"/>
<evidence type="ECO:0000313" key="8">
    <source>
        <dbReference type="EMBL" id="KQH81157.1"/>
    </source>
</evidence>
<gene>
    <name evidence="8" type="ORF">AO501_06010</name>
</gene>
<evidence type="ECO:0000256" key="4">
    <source>
        <dbReference type="ARBA" id="ARBA00022827"/>
    </source>
</evidence>
<dbReference type="GO" id="GO:0050660">
    <property type="term" value="F:flavin adenine dinucleotide binding"/>
    <property type="evidence" value="ECO:0007669"/>
    <property type="project" value="InterPro"/>
</dbReference>
<keyword evidence="3" id="KW-0285">Flavoprotein</keyword>
<comment type="caution">
    <text evidence="8">The sequence shown here is derived from an EMBL/GenBank/DDBJ whole genome shotgun (WGS) entry which is preliminary data.</text>
</comment>
<dbReference type="EMBL" id="LKTM01000001">
    <property type="protein sequence ID" value="KQH81157.1"/>
    <property type="molecule type" value="Genomic_DNA"/>
</dbReference>
<name>A0A0Q2QMT9_MYCGO</name>
<evidence type="ECO:0000313" key="9">
    <source>
        <dbReference type="Proteomes" id="UP000051677"/>
    </source>
</evidence>
<dbReference type="Gene3D" id="2.40.110.10">
    <property type="entry name" value="Butyryl-CoA Dehydrogenase, subunit A, domain 2"/>
    <property type="match status" value="1"/>
</dbReference>
<dbReference type="GO" id="GO:0003995">
    <property type="term" value="F:acyl-CoA dehydrogenase activity"/>
    <property type="evidence" value="ECO:0007669"/>
    <property type="project" value="TreeGrafter"/>
</dbReference>
<dbReference type="PANTHER" id="PTHR43884">
    <property type="entry name" value="ACYL-COA DEHYDROGENASE"/>
    <property type="match status" value="1"/>
</dbReference>
<evidence type="ECO:0000256" key="2">
    <source>
        <dbReference type="ARBA" id="ARBA00009347"/>
    </source>
</evidence>
<dbReference type="InterPro" id="IPR036250">
    <property type="entry name" value="AcylCo_DH-like_C"/>
</dbReference>
<dbReference type="PANTHER" id="PTHR43884:SF20">
    <property type="entry name" value="ACYL-COA DEHYDROGENASE FADE28"/>
    <property type="match status" value="1"/>
</dbReference>
<dbReference type="AlphaFoldDB" id="A0A0Q2QMT9"/>
<dbReference type="InterPro" id="IPR013786">
    <property type="entry name" value="AcylCoA_DH/ox_N"/>
</dbReference>
<dbReference type="InterPro" id="IPR037069">
    <property type="entry name" value="AcylCoA_DH/ox_N_sf"/>
</dbReference>
<accession>A0A0Q2QMT9</accession>
<dbReference type="SUPFAM" id="SSF56645">
    <property type="entry name" value="Acyl-CoA dehydrogenase NM domain-like"/>
    <property type="match status" value="1"/>
</dbReference>
<evidence type="ECO:0000256" key="5">
    <source>
        <dbReference type="ARBA" id="ARBA00023002"/>
    </source>
</evidence>
<comment type="similarity">
    <text evidence="2">Belongs to the acyl-CoA dehydrogenase family.</text>
</comment>
<dbReference type="Pfam" id="PF02771">
    <property type="entry name" value="Acyl-CoA_dh_N"/>
    <property type="match status" value="1"/>
</dbReference>
<dbReference type="Gene3D" id="1.20.140.10">
    <property type="entry name" value="Butyryl-CoA Dehydrogenase, subunit A, domain 3"/>
    <property type="match status" value="1"/>
</dbReference>
<organism evidence="8 9">
    <name type="scientific">Mycobacterium gordonae</name>
    <dbReference type="NCBI Taxonomy" id="1778"/>
    <lineage>
        <taxon>Bacteria</taxon>
        <taxon>Bacillati</taxon>
        <taxon>Actinomycetota</taxon>
        <taxon>Actinomycetes</taxon>
        <taxon>Mycobacteriales</taxon>
        <taxon>Mycobacteriaceae</taxon>
        <taxon>Mycobacterium</taxon>
    </lineage>
</organism>
<dbReference type="InterPro" id="IPR046373">
    <property type="entry name" value="Acyl-CoA_Oxase/DH_mid-dom_sf"/>
</dbReference>
<keyword evidence="5" id="KW-0560">Oxidoreductase</keyword>
<dbReference type="InterPro" id="IPR009075">
    <property type="entry name" value="AcylCo_DH/oxidase_C"/>
</dbReference>